<evidence type="ECO:0000256" key="4">
    <source>
        <dbReference type="ARBA" id="ARBA00022660"/>
    </source>
</evidence>
<keyword evidence="3 9" id="KW-0813">Transport</keyword>
<keyword evidence="9" id="KW-0999">Mitochondrion inner membrane</keyword>
<dbReference type="PANTHER" id="PTHR13344">
    <property type="entry name" value="NADH-UBIQUINONE OXIDOREDUCTASE"/>
    <property type="match status" value="1"/>
</dbReference>
<dbReference type="PIRSF" id="PIRSF017016">
    <property type="entry name" value="NDUA8"/>
    <property type="match status" value="1"/>
</dbReference>
<dbReference type="PANTHER" id="PTHR13344:SF0">
    <property type="entry name" value="NADH DEHYDROGENASE [UBIQUINONE] 1 ALPHA SUBCOMPLEX SUBUNIT 8"/>
    <property type="match status" value="1"/>
</dbReference>
<evidence type="ECO:0000256" key="3">
    <source>
        <dbReference type="ARBA" id="ARBA00022448"/>
    </source>
</evidence>
<protein>
    <recommendedName>
        <fullName evidence="9">NADH-ubiquinone oxidoreductase</fullName>
    </recommendedName>
</protein>
<accession>A0A177TX84</accession>
<keyword evidence="9" id="KW-0472">Membrane</keyword>
<evidence type="ECO:0000313" key="11">
    <source>
        <dbReference type="Proteomes" id="UP000077521"/>
    </source>
</evidence>
<evidence type="ECO:0000256" key="9">
    <source>
        <dbReference type="PIRNR" id="PIRNR017016"/>
    </source>
</evidence>
<reference evidence="10" key="2">
    <citation type="journal article" date="2019" name="IMA Fungus">
        <title>Genome sequencing and comparison of five Tilletia species to identify candidate genes for the detection of regulated species infecting wheat.</title>
        <authorList>
            <person name="Nguyen H.D.T."/>
            <person name="Sultana T."/>
            <person name="Kesanakurti P."/>
            <person name="Hambleton S."/>
        </authorList>
    </citation>
    <scope>NUCLEOTIDE SEQUENCE</scope>
    <source>
        <strain evidence="10">DAOMC 236416</strain>
    </source>
</reference>
<dbReference type="AlphaFoldDB" id="A0A177TX84"/>
<sequence>MATHRDSKFPSKPYVDPTPLPLDVPQVREVGTSSAPLKSASFFIGEACKTYNEDFMLCKNESADPEHCLKEGRRVTRCAQDLIRKLGDSCGKQWEEHWACLEHNNQEFYKCRQPERTLNKCVFDKLNLAKKIPGAAEGKEQVHELKRPVWR</sequence>
<comment type="function">
    <text evidence="1 9">Accessory subunit of the mitochondrial membrane respiratory chain NADH dehydrogenase (Complex I), that is believed not to be involved in catalysis. Complex I functions in the transfer of electrons from NADH to the respiratory chain. The immediate electron acceptor for the enzyme is believed to be ubiquinone.</text>
</comment>
<comment type="subcellular location">
    <subcellularLocation>
        <location evidence="9">Mitochondrion inner membrane</location>
    </subcellularLocation>
</comment>
<dbReference type="Proteomes" id="UP000077521">
    <property type="component" value="Unassembled WGS sequence"/>
</dbReference>
<evidence type="ECO:0000256" key="8">
    <source>
        <dbReference type="ARBA" id="ARBA00023157"/>
    </source>
</evidence>
<dbReference type="EMBL" id="LWDF02000037">
    <property type="protein sequence ID" value="KAE8259405.1"/>
    <property type="molecule type" value="Genomic_DNA"/>
</dbReference>
<evidence type="ECO:0000313" key="10">
    <source>
        <dbReference type="EMBL" id="KAE8259405.1"/>
    </source>
</evidence>
<evidence type="ECO:0000256" key="2">
    <source>
        <dbReference type="ARBA" id="ARBA00010705"/>
    </source>
</evidence>
<dbReference type="PROSITE" id="PS51808">
    <property type="entry name" value="CHCH"/>
    <property type="match status" value="1"/>
</dbReference>
<reference evidence="10" key="1">
    <citation type="submission" date="2016-04" db="EMBL/GenBank/DDBJ databases">
        <authorList>
            <person name="Nguyen H.D."/>
            <person name="Samba Siva P."/>
            <person name="Cullis J."/>
            <person name="Levesque C.A."/>
            <person name="Hambleton S."/>
        </authorList>
    </citation>
    <scope>NUCLEOTIDE SEQUENCE</scope>
    <source>
        <strain evidence="10">DAOMC 236416</strain>
    </source>
</reference>
<evidence type="ECO:0000256" key="1">
    <source>
        <dbReference type="ARBA" id="ARBA00003195"/>
    </source>
</evidence>
<proteinExistence type="inferred from homology"/>
<dbReference type="GO" id="GO:0006120">
    <property type="term" value="P:mitochondrial electron transport, NADH to ubiquinone"/>
    <property type="evidence" value="ECO:0007669"/>
    <property type="project" value="InterPro"/>
</dbReference>
<name>A0A177TX84_9BASI</name>
<dbReference type="OrthoDB" id="276296at2759"/>
<organism evidence="10 11">
    <name type="scientific">Tilletia indica</name>
    <dbReference type="NCBI Taxonomy" id="43049"/>
    <lineage>
        <taxon>Eukaryota</taxon>
        <taxon>Fungi</taxon>
        <taxon>Dikarya</taxon>
        <taxon>Basidiomycota</taxon>
        <taxon>Ustilaginomycotina</taxon>
        <taxon>Exobasidiomycetes</taxon>
        <taxon>Tilletiales</taxon>
        <taxon>Tilletiaceae</taxon>
        <taxon>Tilletia</taxon>
    </lineage>
</organism>
<evidence type="ECO:0000256" key="7">
    <source>
        <dbReference type="ARBA" id="ARBA00023128"/>
    </source>
</evidence>
<evidence type="ECO:0000256" key="6">
    <source>
        <dbReference type="ARBA" id="ARBA00022982"/>
    </source>
</evidence>
<keyword evidence="8" id="KW-1015">Disulfide bond</keyword>
<keyword evidence="11" id="KW-1185">Reference proteome</keyword>
<keyword evidence="6 9" id="KW-0249">Electron transport</keyword>
<dbReference type="GO" id="GO:0005743">
    <property type="term" value="C:mitochondrial inner membrane"/>
    <property type="evidence" value="ECO:0007669"/>
    <property type="project" value="UniProtKB-SubCell"/>
</dbReference>
<gene>
    <name evidence="10" type="ORF">A4X13_0g1019</name>
</gene>
<keyword evidence="5" id="KW-0677">Repeat</keyword>
<comment type="caution">
    <text evidence="10">The sequence shown here is derived from an EMBL/GenBank/DDBJ whole genome shotgun (WGS) entry which is preliminary data.</text>
</comment>
<evidence type="ECO:0000256" key="5">
    <source>
        <dbReference type="ARBA" id="ARBA00022737"/>
    </source>
</evidence>
<keyword evidence="4 9" id="KW-0679">Respiratory chain</keyword>
<comment type="similarity">
    <text evidence="2 9">Belongs to the complex I NDUFA8 subunit family.</text>
</comment>
<dbReference type="InterPro" id="IPR016680">
    <property type="entry name" value="NDUFA8"/>
</dbReference>
<keyword evidence="7 9" id="KW-0496">Mitochondrion</keyword>